<evidence type="ECO:0000256" key="4">
    <source>
        <dbReference type="ARBA" id="ARBA00022538"/>
    </source>
</evidence>
<organism evidence="10 11">
    <name type="scientific">Polyangium fumosum</name>
    <dbReference type="NCBI Taxonomy" id="889272"/>
    <lineage>
        <taxon>Bacteria</taxon>
        <taxon>Pseudomonadati</taxon>
        <taxon>Myxococcota</taxon>
        <taxon>Polyangia</taxon>
        <taxon>Polyangiales</taxon>
        <taxon>Polyangiaceae</taxon>
        <taxon>Polyangium</taxon>
    </lineage>
</organism>
<dbReference type="Proteomes" id="UP000309215">
    <property type="component" value="Unassembled WGS sequence"/>
</dbReference>
<dbReference type="InterPro" id="IPR038770">
    <property type="entry name" value="Na+/solute_symporter_sf"/>
</dbReference>
<dbReference type="Pfam" id="PF02080">
    <property type="entry name" value="TrkA_C"/>
    <property type="match status" value="1"/>
</dbReference>
<evidence type="ECO:0000313" key="10">
    <source>
        <dbReference type="EMBL" id="TKD08846.1"/>
    </source>
</evidence>
<evidence type="ECO:0000256" key="6">
    <source>
        <dbReference type="ARBA" id="ARBA00022989"/>
    </source>
</evidence>
<dbReference type="GO" id="GO:0006813">
    <property type="term" value="P:potassium ion transport"/>
    <property type="evidence" value="ECO:0007669"/>
    <property type="project" value="UniProtKB-KW"/>
</dbReference>
<protein>
    <submittedName>
        <fullName evidence="10">Potassium transporter</fullName>
    </submittedName>
</protein>
<reference evidence="10 11" key="1">
    <citation type="submission" date="2019-04" db="EMBL/GenBank/DDBJ databases">
        <authorList>
            <person name="Li Y."/>
            <person name="Wang J."/>
        </authorList>
    </citation>
    <scope>NUCLEOTIDE SEQUENCE [LARGE SCALE GENOMIC DNA]</scope>
    <source>
        <strain evidence="10 11">DSM 14668</strain>
    </source>
</reference>
<dbReference type="GO" id="GO:1902600">
    <property type="term" value="P:proton transmembrane transport"/>
    <property type="evidence" value="ECO:0007669"/>
    <property type="project" value="InterPro"/>
</dbReference>
<dbReference type="PANTHER" id="PTHR42751">
    <property type="entry name" value="SODIUM/HYDROGEN EXCHANGER FAMILY/TRKA DOMAIN PROTEIN"/>
    <property type="match status" value="1"/>
</dbReference>
<dbReference type="Gene3D" id="1.20.1530.20">
    <property type="match status" value="1"/>
</dbReference>
<evidence type="ECO:0000256" key="2">
    <source>
        <dbReference type="ARBA" id="ARBA00005551"/>
    </source>
</evidence>
<dbReference type="InterPro" id="IPR006037">
    <property type="entry name" value="RCK_C"/>
</dbReference>
<dbReference type="InterPro" id="IPR006153">
    <property type="entry name" value="Cation/H_exchanger_TM"/>
</dbReference>
<comment type="subcellular location">
    <subcellularLocation>
        <location evidence="1">Membrane</location>
        <topology evidence="1">Multi-pass membrane protein</topology>
    </subcellularLocation>
</comment>
<feature type="transmembrane region" description="Helical" evidence="8">
    <location>
        <begin position="466"/>
        <end position="484"/>
    </location>
</feature>
<comment type="similarity">
    <text evidence="2">Belongs to the monovalent cation:proton antiporter 2 (CPA2) transporter (TC 2.A.37) family.</text>
</comment>
<evidence type="ECO:0000256" key="3">
    <source>
        <dbReference type="ARBA" id="ARBA00022448"/>
    </source>
</evidence>
<feature type="transmembrane region" description="Helical" evidence="8">
    <location>
        <begin position="118"/>
        <end position="137"/>
    </location>
</feature>
<keyword evidence="11" id="KW-1185">Reference proteome</keyword>
<accession>A0A4U1JDZ2</accession>
<feature type="transmembrane region" description="Helical" evidence="8">
    <location>
        <begin position="32"/>
        <end position="49"/>
    </location>
</feature>
<sequence length="689" mass="71215">MQDAHAFLQTLATVLGVAAITTVVFQRIRQPVVLGYIIAGLVVGPHLPLPLNADTSTVQTLSELGVILLMFAIGLELNIEKLVRVAPTAGVIAVIQVALMMCAGVVVGRAFGWTQIESIFAGAAIAISSTTIIAKVFDEMKIEPRLRELVYGVLIVEDILAILLLAVMTTVATGSGLDATTLLLTTGKLVGFLVVMVVAGLLVVPRLMRYVVRLGRPETTIVTSIGICFGFAHACAAMHYSVALGAFVAGVLISESGEGHTVEHLIVPIRDMFAAIFFVSVGMLIEPSLVLENWVAVLVLSVVVVVGKVVGVGLGGIVTGCGIRTSAQAGLSLSQIGEFSFIIVGLGSTLGATRPFLFAVAVAVSAITTLTTPALIRRSEGAARFVEDHVPRRIGTFITLYSAWIERVRTAPAAATTGARLRRLGVLLVLDAAFLVALLVGGGLLHERIQHAAASSLGLSEGASQVLVFAAAALVVLPFVFGIVRLTRAIGLTVAGDTKIGRPVALVVQLGLLVATAAASVTAVEPFVPPGVGMLLLVAIAFIAIVSFWRNARQFELEVQAGGTVVLDVLKSKLAGEATAHAAHGEGHAAAPPPAPNDAPSLLLGLGAPRLLRIAPGSTAVGRTLGELDLRAKTGAAILAIVRDGKPSMMPGPKDQLEEGDIVAAVGSEESLSSAEALFTALEGDVQPA</sequence>
<feature type="transmembrane region" description="Helical" evidence="8">
    <location>
        <begin position="504"/>
        <end position="524"/>
    </location>
</feature>
<dbReference type="GO" id="GO:0008324">
    <property type="term" value="F:monoatomic cation transmembrane transporter activity"/>
    <property type="evidence" value="ECO:0007669"/>
    <property type="project" value="InterPro"/>
</dbReference>
<feature type="transmembrane region" description="Helical" evidence="8">
    <location>
        <begin position="530"/>
        <end position="549"/>
    </location>
</feature>
<keyword evidence="5 8" id="KW-0812">Transmembrane</keyword>
<proteinExistence type="inferred from homology"/>
<dbReference type="PROSITE" id="PS51202">
    <property type="entry name" value="RCK_C"/>
    <property type="match status" value="1"/>
</dbReference>
<comment type="caution">
    <text evidence="10">The sequence shown here is derived from an EMBL/GenBank/DDBJ whole genome shotgun (WGS) entry which is preliminary data.</text>
</comment>
<keyword evidence="3" id="KW-0813">Transport</keyword>
<feature type="transmembrane region" description="Helical" evidence="8">
    <location>
        <begin position="189"/>
        <end position="208"/>
    </location>
</feature>
<dbReference type="SUPFAM" id="SSF116726">
    <property type="entry name" value="TrkA C-terminal domain-like"/>
    <property type="match status" value="1"/>
</dbReference>
<feature type="transmembrane region" description="Helical" evidence="8">
    <location>
        <begin position="220"/>
        <end position="253"/>
    </location>
</feature>
<feature type="transmembrane region" description="Helical" evidence="8">
    <location>
        <begin position="297"/>
        <end position="318"/>
    </location>
</feature>
<dbReference type="AlphaFoldDB" id="A0A4U1JDZ2"/>
<dbReference type="GO" id="GO:0016020">
    <property type="term" value="C:membrane"/>
    <property type="evidence" value="ECO:0007669"/>
    <property type="project" value="UniProtKB-SubCell"/>
</dbReference>
<feature type="domain" description="RCK C-terminal" evidence="9">
    <location>
        <begin position="597"/>
        <end position="681"/>
    </location>
</feature>
<feature type="transmembrane region" description="Helical" evidence="8">
    <location>
        <begin position="149"/>
        <end position="169"/>
    </location>
</feature>
<evidence type="ECO:0000256" key="7">
    <source>
        <dbReference type="ARBA" id="ARBA00023136"/>
    </source>
</evidence>
<evidence type="ECO:0000259" key="9">
    <source>
        <dbReference type="PROSITE" id="PS51202"/>
    </source>
</evidence>
<dbReference type="Pfam" id="PF00999">
    <property type="entry name" value="Na_H_Exchanger"/>
    <property type="match status" value="1"/>
</dbReference>
<gene>
    <name evidence="10" type="ORF">E8A74_13725</name>
</gene>
<dbReference type="RefSeq" id="WP_136929445.1">
    <property type="nucleotide sequence ID" value="NZ_SSMQ01000012.1"/>
</dbReference>
<dbReference type="InterPro" id="IPR036721">
    <property type="entry name" value="RCK_C_sf"/>
</dbReference>
<feature type="transmembrane region" description="Helical" evidence="8">
    <location>
        <begin position="356"/>
        <end position="376"/>
    </location>
</feature>
<evidence type="ECO:0000256" key="1">
    <source>
        <dbReference type="ARBA" id="ARBA00004141"/>
    </source>
</evidence>
<dbReference type="GO" id="GO:0015297">
    <property type="term" value="F:antiporter activity"/>
    <property type="evidence" value="ECO:0007669"/>
    <property type="project" value="InterPro"/>
</dbReference>
<dbReference type="EMBL" id="SSMQ01000012">
    <property type="protein sequence ID" value="TKD08846.1"/>
    <property type="molecule type" value="Genomic_DNA"/>
</dbReference>
<dbReference type="PANTHER" id="PTHR42751:SF3">
    <property type="entry name" value="SODIUM_GLUTAMATE SYMPORTER"/>
    <property type="match status" value="1"/>
</dbReference>
<evidence type="ECO:0000313" key="11">
    <source>
        <dbReference type="Proteomes" id="UP000309215"/>
    </source>
</evidence>
<evidence type="ECO:0000256" key="8">
    <source>
        <dbReference type="SAM" id="Phobius"/>
    </source>
</evidence>
<evidence type="ECO:0000256" key="5">
    <source>
        <dbReference type="ARBA" id="ARBA00022692"/>
    </source>
</evidence>
<name>A0A4U1JDZ2_9BACT</name>
<dbReference type="Gene3D" id="3.30.70.1450">
    <property type="entry name" value="Regulator of K+ conductance, C-terminal domain"/>
    <property type="match status" value="1"/>
</dbReference>
<keyword evidence="6 8" id="KW-1133">Transmembrane helix</keyword>
<feature type="transmembrane region" description="Helical" evidence="8">
    <location>
        <begin position="424"/>
        <end position="446"/>
    </location>
</feature>
<keyword evidence="4" id="KW-0633">Potassium transport</keyword>
<keyword evidence="7 8" id="KW-0472">Membrane</keyword>
<feature type="transmembrane region" description="Helical" evidence="8">
    <location>
        <begin position="6"/>
        <end position="25"/>
    </location>
</feature>
<feature type="transmembrane region" description="Helical" evidence="8">
    <location>
        <begin position="91"/>
        <end position="112"/>
    </location>
</feature>
<dbReference type="OrthoDB" id="9781411at2"/>
<keyword evidence="4" id="KW-0406">Ion transport</keyword>
<feature type="transmembrane region" description="Helical" evidence="8">
    <location>
        <begin position="61"/>
        <end position="79"/>
    </location>
</feature>
<keyword evidence="4" id="KW-0630">Potassium</keyword>